<accession>W1NKA9</accession>
<dbReference type="AlphaFoldDB" id="W1NKA9"/>
<dbReference type="EMBL" id="KI397373">
    <property type="protein sequence ID" value="ERM95958.1"/>
    <property type="molecule type" value="Genomic_DNA"/>
</dbReference>
<evidence type="ECO:0000313" key="2">
    <source>
        <dbReference type="Proteomes" id="UP000017836"/>
    </source>
</evidence>
<protein>
    <submittedName>
        <fullName evidence="1">Uncharacterized protein</fullName>
    </submittedName>
</protein>
<dbReference type="Proteomes" id="UP000017836">
    <property type="component" value="Unassembled WGS sequence"/>
</dbReference>
<dbReference type="Gramene" id="ERM95958">
    <property type="protein sequence ID" value="ERM95958"/>
    <property type="gene ID" value="AMTR_s00060p00211550"/>
</dbReference>
<reference evidence="2" key="1">
    <citation type="journal article" date="2013" name="Science">
        <title>The Amborella genome and the evolution of flowering plants.</title>
        <authorList>
            <consortium name="Amborella Genome Project"/>
        </authorList>
    </citation>
    <scope>NUCLEOTIDE SEQUENCE [LARGE SCALE GENOMIC DNA]</scope>
</reference>
<gene>
    <name evidence="1" type="ORF">AMTR_s00060p00211550</name>
</gene>
<name>W1NKA9_AMBTC</name>
<sequence length="229" mass="25174">MDYGKELLNVVHRLPGRSSLEELIQLSDFLERTTTNLTAFGVPWASQLKRIIGELAQEAGEISKQEGLISPTLNLSIGPLLDFFPDQPSIFGYTKGLLGKLKSDLLYREGFDPTLQTYTLEEGEDIPLGGISLHELRLAWSSLDVTLLRQKLYHLGVKEAIAEIGGTSKAEPPVQMARFLLETLDKGRKPRSAPILNLVSKEARVKPLGLITEIPSTPLAASAFEVDVP</sequence>
<dbReference type="HOGENOM" id="CLU_1211216_0_0_1"/>
<evidence type="ECO:0000313" key="1">
    <source>
        <dbReference type="EMBL" id="ERM95958.1"/>
    </source>
</evidence>
<organism evidence="1 2">
    <name type="scientific">Amborella trichopoda</name>
    <dbReference type="NCBI Taxonomy" id="13333"/>
    <lineage>
        <taxon>Eukaryota</taxon>
        <taxon>Viridiplantae</taxon>
        <taxon>Streptophyta</taxon>
        <taxon>Embryophyta</taxon>
        <taxon>Tracheophyta</taxon>
        <taxon>Spermatophyta</taxon>
        <taxon>Magnoliopsida</taxon>
        <taxon>Amborellales</taxon>
        <taxon>Amborellaceae</taxon>
        <taxon>Amborella</taxon>
    </lineage>
</organism>
<keyword evidence="2" id="KW-1185">Reference proteome</keyword>
<proteinExistence type="predicted"/>